<name>A0A8J2ZFW2_9PROT</name>
<comment type="caution">
    <text evidence="1">The sequence shown here is derived from an EMBL/GenBank/DDBJ whole genome shotgun (WGS) entry which is preliminary data.</text>
</comment>
<accession>A0A8J2ZFW2</accession>
<protein>
    <submittedName>
        <fullName evidence="1">Uncharacterized protein</fullName>
    </submittedName>
</protein>
<reference evidence="1 2" key="1">
    <citation type="journal article" date="2014" name="Int. J. Syst. Evol. Microbiol.">
        <title>Complete genome sequence of Corynebacterium casei LMG S-19264T (=DSM 44701T), isolated from a smear-ripened cheese.</title>
        <authorList>
            <consortium name="US DOE Joint Genome Institute (JGI-PGF)"/>
            <person name="Walter F."/>
            <person name="Albersmeier A."/>
            <person name="Kalinowski J."/>
            <person name="Ruckert C."/>
        </authorList>
    </citation>
    <scope>NUCLEOTIDE SEQUENCE [LARGE SCALE GENOMIC DNA]</scope>
    <source>
        <strain evidence="1 2">CGMCC 1.16330</strain>
    </source>
</reference>
<organism evidence="1 2">
    <name type="scientific">Caldovatus sediminis</name>
    <dbReference type="NCBI Taxonomy" id="2041189"/>
    <lineage>
        <taxon>Bacteria</taxon>
        <taxon>Pseudomonadati</taxon>
        <taxon>Pseudomonadota</taxon>
        <taxon>Alphaproteobacteria</taxon>
        <taxon>Acetobacterales</taxon>
        <taxon>Roseomonadaceae</taxon>
        <taxon>Caldovatus</taxon>
    </lineage>
</organism>
<dbReference type="AlphaFoldDB" id="A0A8J2ZFW2"/>
<sequence length="83" mass="8966">MIPAAGEDQPEMEWRANPRLACPPGALHAVRLWYLSRGGMGGLGPLPDAGGVNDQAAWLMHAFNVLAAADDAWSEGERERRRG</sequence>
<gene>
    <name evidence="1" type="ORF">GCM10010964_43630</name>
</gene>
<dbReference type="Proteomes" id="UP000597507">
    <property type="component" value="Unassembled WGS sequence"/>
</dbReference>
<evidence type="ECO:0000313" key="2">
    <source>
        <dbReference type="Proteomes" id="UP000597507"/>
    </source>
</evidence>
<dbReference type="EMBL" id="BMKS01000025">
    <property type="protein sequence ID" value="GGG51728.1"/>
    <property type="molecule type" value="Genomic_DNA"/>
</dbReference>
<keyword evidence="2" id="KW-1185">Reference proteome</keyword>
<proteinExistence type="predicted"/>
<evidence type="ECO:0000313" key="1">
    <source>
        <dbReference type="EMBL" id="GGG51728.1"/>
    </source>
</evidence>